<dbReference type="AlphaFoldDB" id="A0A0V0QJX4"/>
<dbReference type="InParanoid" id="A0A0V0QJX4"/>
<sequence length="103" mass="12601">MVEHVHNKFQYNCQKQEDKLKRSNIGNKQNQNKYNLSKEEKCIEVAEDEDYEEEYPGTVVIHDDQQENQEKELKKIQQFYYNQENSSEYNQKPENQQFSKKQY</sequence>
<protein>
    <submittedName>
        <fullName evidence="2">Uncharacterized protein</fullName>
    </submittedName>
</protein>
<dbReference type="Proteomes" id="UP000054937">
    <property type="component" value="Unassembled WGS sequence"/>
</dbReference>
<evidence type="ECO:0000313" key="3">
    <source>
        <dbReference type="Proteomes" id="UP000054937"/>
    </source>
</evidence>
<accession>A0A0V0QJX4</accession>
<comment type="caution">
    <text evidence="2">The sequence shown here is derived from an EMBL/GenBank/DDBJ whole genome shotgun (WGS) entry which is preliminary data.</text>
</comment>
<feature type="region of interest" description="Disordered" evidence="1">
    <location>
        <begin position="82"/>
        <end position="103"/>
    </location>
</feature>
<reference evidence="2 3" key="1">
    <citation type="journal article" date="2015" name="Sci. Rep.">
        <title>Genome of the facultative scuticociliatosis pathogen Pseudocohnilembus persalinus provides insight into its virulence through horizontal gene transfer.</title>
        <authorList>
            <person name="Xiong J."/>
            <person name="Wang G."/>
            <person name="Cheng J."/>
            <person name="Tian M."/>
            <person name="Pan X."/>
            <person name="Warren A."/>
            <person name="Jiang C."/>
            <person name="Yuan D."/>
            <person name="Miao W."/>
        </authorList>
    </citation>
    <scope>NUCLEOTIDE SEQUENCE [LARGE SCALE GENOMIC DNA]</scope>
    <source>
        <strain evidence="2">36N120E</strain>
    </source>
</reference>
<evidence type="ECO:0000256" key="1">
    <source>
        <dbReference type="SAM" id="MobiDB-lite"/>
    </source>
</evidence>
<name>A0A0V0QJX4_PSEPJ</name>
<dbReference type="EMBL" id="LDAU01000155">
    <property type="protein sequence ID" value="KRX02380.1"/>
    <property type="molecule type" value="Genomic_DNA"/>
</dbReference>
<gene>
    <name evidence="2" type="ORF">PPERSA_09997</name>
</gene>
<organism evidence="2 3">
    <name type="scientific">Pseudocohnilembus persalinus</name>
    <name type="common">Ciliate</name>
    <dbReference type="NCBI Taxonomy" id="266149"/>
    <lineage>
        <taxon>Eukaryota</taxon>
        <taxon>Sar</taxon>
        <taxon>Alveolata</taxon>
        <taxon>Ciliophora</taxon>
        <taxon>Intramacronucleata</taxon>
        <taxon>Oligohymenophorea</taxon>
        <taxon>Scuticociliatia</taxon>
        <taxon>Philasterida</taxon>
        <taxon>Pseudocohnilembidae</taxon>
        <taxon>Pseudocohnilembus</taxon>
    </lineage>
</organism>
<keyword evidence="3" id="KW-1185">Reference proteome</keyword>
<evidence type="ECO:0000313" key="2">
    <source>
        <dbReference type="EMBL" id="KRX02380.1"/>
    </source>
</evidence>
<proteinExistence type="predicted"/>